<dbReference type="OrthoDB" id="28868at10239"/>
<dbReference type="EMBL" id="GU071099">
    <property type="protein sequence ID" value="ADO98587.1"/>
    <property type="molecule type" value="Genomic_DNA"/>
</dbReference>
<dbReference type="GeneID" id="10327829"/>
<dbReference type="RefSeq" id="YP_004323332.1">
    <property type="nucleotide sequence ID" value="NC_015283.1"/>
</dbReference>
<evidence type="ECO:0000313" key="2">
    <source>
        <dbReference type="EMBL" id="ADO98587.1"/>
    </source>
</evidence>
<accession>E3SM89</accession>
<feature type="compositionally biased region" description="Basic and acidic residues" evidence="1">
    <location>
        <begin position="1"/>
        <end position="11"/>
    </location>
</feature>
<organism evidence="2 3">
    <name type="scientific">Prochlorococcus phage P-RSM4</name>
    <dbReference type="NCBI Taxonomy" id="444862"/>
    <lineage>
        <taxon>Viruses</taxon>
        <taxon>Duplodnaviria</taxon>
        <taxon>Heunggongvirae</taxon>
        <taxon>Uroviricota</taxon>
        <taxon>Caudoviricetes</taxon>
        <taxon>Pantevenvirales</taxon>
        <taxon>Kyanoviridae</taxon>
        <taxon>Thaumasvirus</taxon>
        <taxon>Thaumasvirus stim4</taxon>
    </lineage>
</organism>
<dbReference type="KEGG" id="vg:10327829"/>
<dbReference type="Proteomes" id="UP000006528">
    <property type="component" value="Segment"/>
</dbReference>
<protein>
    <submittedName>
        <fullName evidence="2">Uncharacterized protein</fullName>
    </submittedName>
</protein>
<gene>
    <name evidence="2" type="ORF">PRSM4_204</name>
</gene>
<feature type="region of interest" description="Disordered" evidence="1">
    <location>
        <begin position="1"/>
        <end position="23"/>
    </location>
</feature>
<name>E3SM89_9CAUD</name>
<evidence type="ECO:0000256" key="1">
    <source>
        <dbReference type="SAM" id="MobiDB-lite"/>
    </source>
</evidence>
<proteinExistence type="predicted"/>
<sequence>MSSEESNKTSKETPLQDSLSSTEWLDKTYNDLVESGNDYGPDITDMIWTAARKEATKRLHEDLRKDKDKDKMC</sequence>
<reference evidence="2 3" key="1">
    <citation type="journal article" date="2010" name="Environ. Microbiol.">
        <title>Genomic analysis of oceanic cyanobacterial myoviruses compared with T4-like myoviruses from diverse hosts and environments.</title>
        <authorList>
            <person name="Sullivan M.B."/>
            <person name="Huang K.H."/>
            <person name="Ignacio-Espinoza J.C."/>
            <person name="Berlin A.M."/>
            <person name="Kelly L."/>
            <person name="Weigele P.R."/>
            <person name="DeFrancesco A.S."/>
            <person name="Kern S.E."/>
            <person name="Thompson L.R."/>
            <person name="Young S."/>
            <person name="Yandava C."/>
            <person name="Fu R."/>
            <person name="Krastins B."/>
            <person name="Chase M."/>
            <person name="Sarracino D."/>
            <person name="Osburne M.S."/>
            <person name="Henn M.R."/>
            <person name="Chisholm S.W."/>
        </authorList>
    </citation>
    <scope>NUCLEOTIDE SEQUENCE [LARGE SCALE GENOMIC DNA]</scope>
    <source>
        <strain evidence="2">9303-10a</strain>
    </source>
</reference>
<evidence type="ECO:0000313" key="3">
    <source>
        <dbReference type="Proteomes" id="UP000006528"/>
    </source>
</evidence>